<dbReference type="GeneID" id="121224978"/>
<evidence type="ECO:0000313" key="2">
    <source>
        <dbReference type="RefSeq" id="XP_040964571.1"/>
    </source>
</evidence>
<accession>A0ABM3BBY7</accession>
<dbReference type="PANTHER" id="PTHR33116:SF86">
    <property type="entry name" value="REVERSE TRANSCRIPTASE DOMAIN-CONTAINING PROTEIN"/>
    <property type="match status" value="1"/>
</dbReference>
<proteinExistence type="predicted"/>
<organism evidence="1 2">
    <name type="scientific">Gossypium hirsutum</name>
    <name type="common">Upland cotton</name>
    <name type="synonym">Gossypium mexicanum</name>
    <dbReference type="NCBI Taxonomy" id="3635"/>
    <lineage>
        <taxon>Eukaryota</taxon>
        <taxon>Viridiplantae</taxon>
        <taxon>Streptophyta</taxon>
        <taxon>Embryophyta</taxon>
        <taxon>Tracheophyta</taxon>
        <taxon>Spermatophyta</taxon>
        <taxon>Magnoliopsida</taxon>
        <taxon>eudicotyledons</taxon>
        <taxon>Gunneridae</taxon>
        <taxon>Pentapetalae</taxon>
        <taxon>rosids</taxon>
        <taxon>malvids</taxon>
        <taxon>Malvales</taxon>
        <taxon>Malvaceae</taxon>
        <taxon>Malvoideae</taxon>
        <taxon>Gossypium</taxon>
    </lineage>
</organism>
<keyword evidence="1" id="KW-1185">Reference proteome</keyword>
<reference evidence="2" key="2">
    <citation type="submission" date="2025-08" db="UniProtKB">
        <authorList>
            <consortium name="RefSeq"/>
        </authorList>
    </citation>
    <scope>IDENTIFICATION</scope>
</reference>
<dbReference type="PANTHER" id="PTHR33116">
    <property type="entry name" value="REVERSE TRANSCRIPTASE ZINC-BINDING DOMAIN-CONTAINING PROTEIN-RELATED-RELATED"/>
    <property type="match status" value="1"/>
</dbReference>
<dbReference type="RefSeq" id="XP_040964571.1">
    <property type="nucleotide sequence ID" value="XM_041108637.1"/>
</dbReference>
<gene>
    <name evidence="2" type="primary">LOC121224978</name>
</gene>
<evidence type="ECO:0000313" key="1">
    <source>
        <dbReference type="Proteomes" id="UP000818029"/>
    </source>
</evidence>
<dbReference type="Proteomes" id="UP000818029">
    <property type="component" value="Chromosome D13"/>
</dbReference>
<sequence>MVYFSPNTPVLQRAILSSLLKMKMVTNLDKYLDLPIPIGKKNSATFKSILDCAANRINNRSKRLLSNSGKEIFIKSIIQSIPTYAFSVFFVPNGVLKKLQSMICRVWDLRHFNVALLGRQVWRLISCKDTLCFKVLSAKYFPEGDVLHPKQIDNPSFTWQSIAKAASIQ</sequence>
<name>A0ABM3BBY7_GOSHI</name>
<protein>
    <submittedName>
        <fullName evidence="2">Uncharacterized protein</fullName>
    </submittedName>
</protein>
<reference evidence="1" key="1">
    <citation type="journal article" date="2020" name="Nat. Genet.">
        <title>Genomic diversifications of five Gossypium allopolyploid species and their impact on cotton improvement.</title>
        <authorList>
            <person name="Chen Z.J."/>
            <person name="Sreedasyam A."/>
            <person name="Ando A."/>
            <person name="Song Q."/>
            <person name="De Santiago L.M."/>
            <person name="Hulse-Kemp A.M."/>
            <person name="Ding M."/>
            <person name="Ye W."/>
            <person name="Kirkbride R.C."/>
            <person name="Jenkins J."/>
            <person name="Plott C."/>
            <person name="Lovell J."/>
            <person name="Lin Y.M."/>
            <person name="Vaughn R."/>
            <person name="Liu B."/>
            <person name="Simpson S."/>
            <person name="Scheffler B.E."/>
            <person name="Wen L."/>
            <person name="Saski C.A."/>
            <person name="Grover C.E."/>
            <person name="Hu G."/>
            <person name="Conover J.L."/>
            <person name="Carlson J.W."/>
            <person name="Shu S."/>
            <person name="Boston L.B."/>
            <person name="Williams M."/>
            <person name="Peterson D.G."/>
            <person name="McGee K."/>
            <person name="Jones D.C."/>
            <person name="Wendel J.F."/>
            <person name="Stelly D.M."/>
            <person name="Grimwood J."/>
            <person name="Schmutz J."/>
        </authorList>
    </citation>
    <scope>NUCLEOTIDE SEQUENCE [LARGE SCALE GENOMIC DNA]</scope>
    <source>
        <strain evidence="1">cv. TM-1</strain>
    </source>
</reference>